<evidence type="ECO:0000313" key="2">
    <source>
        <dbReference type="EMBL" id="AXC14171.1"/>
    </source>
</evidence>
<feature type="chain" id="PRO_5016446828" evidence="1">
    <location>
        <begin position="23"/>
        <end position="800"/>
    </location>
</feature>
<dbReference type="EMBL" id="CP030840">
    <property type="protein sequence ID" value="AXC14171.1"/>
    <property type="molecule type" value="Genomic_DNA"/>
</dbReference>
<dbReference type="SUPFAM" id="SSF69322">
    <property type="entry name" value="Tricorn protease domain 2"/>
    <property type="match status" value="1"/>
</dbReference>
<reference evidence="2 3" key="1">
    <citation type="journal article" date="2018" name="Front. Microbiol.">
        <title>Hydrolytic Capabilities as a Key to Environmental Success: Chitinolytic and Cellulolytic Acidobacteria From Acidic Sub-arctic Soils and Boreal Peatlands.</title>
        <authorList>
            <person name="Belova S.E."/>
            <person name="Ravin N.V."/>
            <person name="Pankratov T.A."/>
            <person name="Rakitin A.L."/>
            <person name="Ivanova A.A."/>
            <person name="Beletsky A.V."/>
            <person name="Mardanov A.V."/>
            <person name="Sinninghe Damste J.S."/>
            <person name="Dedysh S.N."/>
        </authorList>
    </citation>
    <scope>NUCLEOTIDE SEQUENCE [LARGE SCALE GENOMIC DNA]</scope>
    <source>
        <strain evidence="2 3">SBC82</strain>
    </source>
</reference>
<organism evidence="2 3">
    <name type="scientific">Acidisarcina polymorpha</name>
    <dbReference type="NCBI Taxonomy" id="2211140"/>
    <lineage>
        <taxon>Bacteria</taxon>
        <taxon>Pseudomonadati</taxon>
        <taxon>Acidobacteriota</taxon>
        <taxon>Terriglobia</taxon>
        <taxon>Terriglobales</taxon>
        <taxon>Acidobacteriaceae</taxon>
        <taxon>Acidisarcina</taxon>
    </lineage>
</organism>
<dbReference type="SUPFAM" id="SSF49373">
    <property type="entry name" value="Invasin/intimin cell-adhesion fragments"/>
    <property type="match status" value="1"/>
</dbReference>
<dbReference type="AlphaFoldDB" id="A0A2Z5G528"/>
<dbReference type="PROSITE" id="PS51257">
    <property type="entry name" value="PROKAR_LIPOPROTEIN"/>
    <property type="match status" value="1"/>
</dbReference>
<keyword evidence="1" id="KW-0732">Signal</keyword>
<dbReference type="KEGG" id="abas:ACPOL_4909"/>
<protein>
    <submittedName>
        <fullName evidence="2">Fibronectin type III domain protein</fullName>
    </submittedName>
</protein>
<sequence>MKRFLILSLLLVFSLPVGFSIAGCAGTNPNNYCNKTGFGYGLKTNQVAAISLQPATTGISLAYGQTGQLQAPTATNCNGGSETVGSYTYGTTNLNLADVSPTGALCGGTWNRTSPGGIADFTICTPPTAQAMKSACTGNTCVALMTASGAGVTSNTVAVYVHPPVTTIQLDTAAPANVSNFTGCFSQNQTSQLDATAFIGNGASQTPFCAPPGNPYGVPDCTANLGHLTYTPVNSTVVTIDPNGVATAHQPGSTAITAAISNVSSTAGTFYTCPPASIQLQIPSTITSTNGGTVGTVTPGTPVPLATVVRDTQGNQITGVALDYSSTNSQEISVGSGGSVTTTFPSTAAITAVCNPPTCNPSIITQIGQQGNGVPIVGNSVQITSTGRISNFLWMASPQSSFFEPIDLSTGTIGSPIKLPYKPNSMVIDPAGTNLYFGNYRELMEYSASSNSLTKEDTTVPGVVLTVSPDSSTVVIADQVRQVIYLYTAATGANTSIGGLATRAVFSPDGKTLYVTGPNALYIHNTLTGWSVYPNLPTQNGDGCTLDNSGTSPFCSPDLTVTIPAEGIFLSGPAGTGTTAYGFCPNTTVNPFDYYPSALIPGTVLPATDHVIASTDRLHVLGANTTNLTDIFLGTLDAPGVPTGNSPTAASGTCIRPSINTVAGLQFNTSTVFNPALPASIAPTAIDQVVASSNSTIAFVTYTGKSNTGQALLPYYQLSPAFTQGTVGTVPLSGTATVPLAGTFSPDNETFFVGTAGDNLVHFVDIPSLTDIKAINPGLVDPSGAPVPVQFFAVKPRPTT</sequence>
<dbReference type="Proteomes" id="UP000253606">
    <property type="component" value="Chromosome"/>
</dbReference>
<proteinExistence type="predicted"/>
<accession>A0A2Z5G528</accession>
<feature type="signal peptide" evidence="1">
    <location>
        <begin position="1"/>
        <end position="22"/>
    </location>
</feature>
<keyword evidence="3" id="KW-1185">Reference proteome</keyword>
<dbReference type="Gene3D" id="2.60.40.1080">
    <property type="match status" value="1"/>
</dbReference>
<gene>
    <name evidence="2" type="ORF">ACPOL_4909</name>
</gene>
<dbReference type="InterPro" id="IPR015943">
    <property type="entry name" value="WD40/YVTN_repeat-like_dom_sf"/>
</dbReference>
<dbReference type="InterPro" id="IPR008964">
    <property type="entry name" value="Invasin/intimin_cell_adhesion"/>
</dbReference>
<dbReference type="RefSeq" id="WP_114209000.1">
    <property type="nucleotide sequence ID" value="NZ_CP030840.1"/>
</dbReference>
<dbReference type="OrthoDB" id="101199at2"/>
<name>A0A2Z5G528_9BACT</name>
<dbReference type="Gene3D" id="2.130.10.10">
    <property type="entry name" value="YVTN repeat-like/Quinoprotein amine dehydrogenase"/>
    <property type="match status" value="1"/>
</dbReference>
<evidence type="ECO:0000256" key="1">
    <source>
        <dbReference type="SAM" id="SignalP"/>
    </source>
</evidence>
<evidence type="ECO:0000313" key="3">
    <source>
        <dbReference type="Proteomes" id="UP000253606"/>
    </source>
</evidence>